<feature type="transmembrane region" description="Helical" evidence="1">
    <location>
        <begin position="12"/>
        <end position="34"/>
    </location>
</feature>
<dbReference type="Pfam" id="PF13531">
    <property type="entry name" value="SBP_bac_11"/>
    <property type="match status" value="1"/>
</dbReference>
<evidence type="ECO:0000313" key="3">
    <source>
        <dbReference type="EMBL" id="MCO1655999.1"/>
    </source>
</evidence>
<evidence type="ECO:0000256" key="1">
    <source>
        <dbReference type="SAM" id="Phobius"/>
    </source>
</evidence>
<keyword evidence="1" id="KW-0812">Transmembrane</keyword>
<dbReference type="Pfam" id="PF00092">
    <property type="entry name" value="VWA"/>
    <property type="match status" value="1"/>
</dbReference>
<keyword evidence="1" id="KW-1133">Transmembrane helix</keyword>
<dbReference type="Gene3D" id="3.40.50.410">
    <property type="entry name" value="von Willebrand factor, type A domain"/>
    <property type="match status" value="1"/>
</dbReference>
<dbReference type="SUPFAM" id="SSF53850">
    <property type="entry name" value="Periplasmic binding protein-like II"/>
    <property type="match status" value="1"/>
</dbReference>
<feature type="domain" description="VWFA" evidence="2">
    <location>
        <begin position="349"/>
        <end position="513"/>
    </location>
</feature>
<dbReference type="InterPro" id="IPR036465">
    <property type="entry name" value="vWFA_dom_sf"/>
</dbReference>
<name>A0ABT0ZZG9_9PSEU</name>
<dbReference type="SMART" id="SM00327">
    <property type="entry name" value="VWA"/>
    <property type="match status" value="1"/>
</dbReference>
<evidence type="ECO:0000259" key="2">
    <source>
        <dbReference type="PROSITE" id="PS50234"/>
    </source>
</evidence>
<sequence>MGRHRAQRPAGAVRSGLFALVVVGSAVAVGAVLMPDGATTGAIGVAANSVECTQALRVTAATSFVPALDALAPALATGPDCVVLDVLPADGRTAAQRAAEYDADLWIPDDGAWTGRPAGLQPASALDAHPGATIAVSPFYLVADPATADRLSAAGGWAGLTGLLGAGQVSMAIRDPAGSGDGLLPAGAVGEAVRTAGPLAATAALADAAPAVRTVSGTAAALPSGPGEVGAVPEYALLPAVRDGSTNGLRVVATADHTSALRYTWVPMAEAVADPARAARLDRLWEALTGPGSSGALAAAGLRRPGIGLPPGSRPGELPPATAPLFDVLEPQRVDQVFATWYWHDRRVDVLAVVDVSGSMGALADDGGRPLADTAREGVGDIAAMLPDDARLGLWEFGADLAPPLDHRVLLERADLGAEQRAALAAELAALQPRRTGSGLHDTVLAAYTAARDGHRNGVPDHVLVITDGRDEADPGALSAEQLAEHLRVRADPERPVQLTIVTVGAQADATRLAAALTPVGGRVEHVSGPGEIRAAFLHAAAADARG</sequence>
<organism evidence="3 4">
    <name type="scientific">Pseudonocardia humida</name>
    <dbReference type="NCBI Taxonomy" id="2800819"/>
    <lineage>
        <taxon>Bacteria</taxon>
        <taxon>Bacillati</taxon>
        <taxon>Actinomycetota</taxon>
        <taxon>Actinomycetes</taxon>
        <taxon>Pseudonocardiales</taxon>
        <taxon>Pseudonocardiaceae</taxon>
        <taxon>Pseudonocardia</taxon>
    </lineage>
</organism>
<keyword evidence="1" id="KW-0472">Membrane</keyword>
<gene>
    <name evidence="3" type="ORF">KDL28_13140</name>
</gene>
<dbReference type="PROSITE" id="PS50234">
    <property type="entry name" value="VWFA"/>
    <property type="match status" value="1"/>
</dbReference>
<dbReference type="InterPro" id="IPR002035">
    <property type="entry name" value="VWF_A"/>
</dbReference>
<dbReference type="EMBL" id="JAGSOV010000027">
    <property type="protein sequence ID" value="MCO1655999.1"/>
    <property type="molecule type" value="Genomic_DNA"/>
</dbReference>
<dbReference type="SUPFAM" id="SSF53300">
    <property type="entry name" value="vWA-like"/>
    <property type="match status" value="1"/>
</dbReference>
<protein>
    <submittedName>
        <fullName evidence="3">Substrate-binding domain-containing protein</fullName>
    </submittedName>
</protein>
<comment type="caution">
    <text evidence="3">The sequence shown here is derived from an EMBL/GenBank/DDBJ whole genome shotgun (WGS) entry which is preliminary data.</text>
</comment>
<proteinExistence type="predicted"/>
<reference evidence="3" key="1">
    <citation type="submission" date="2021-04" db="EMBL/GenBank/DDBJ databases">
        <title>Pseudonocardia sp. nov., isolated from sandy soil of mangrove forest.</title>
        <authorList>
            <person name="Zan Z."/>
            <person name="Huang R."/>
            <person name="Liu W."/>
        </authorList>
    </citation>
    <scope>NUCLEOTIDE SEQUENCE</scope>
    <source>
        <strain evidence="3">S2-4</strain>
    </source>
</reference>
<dbReference type="Proteomes" id="UP001165283">
    <property type="component" value="Unassembled WGS sequence"/>
</dbReference>
<dbReference type="RefSeq" id="WP_252438308.1">
    <property type="nucleotide sequence ID" value="NZ_JAGSOV010000027.1"/>
</dbReference>
<evidence type="ECO:0000313" key="4">
    <source>
        <dbReference type="Proteomes" id="UP001165283"/>
    </source>
</evidence>
<accession>A0ABT0ZZG9</accession>
<keyword evidence="4" id="KW-1185">Reference proteome</keyword>